<dbReference type="GO" id="GO:0030955">
    <property type="term" value="F:potassium ion binding"/>
    <property type="evidence" value="ECO:0007669"/>
    <property type="project" value="InterPro"/>
</dbReference>
<evidence type="ECO:0000256" key="1">
    <source>
        <dbReference type="ARBA" id="ARBA00001946"/>
    </source>
</evidence>
<evidence type="ECO:0000256" key="4">
    <source>
        <dbReference type="ARBA" id="ARBA00008663"/>
    </source>
</evidence>
<dbReference type="PRINTS" id="PR01050">
    <property type="entry name" value="PYRUVTKNASE"/>
</dbReference>
<dbReference type="SUPFAM" id="SSF51621">
    <property type="entry name" value="Phosphoenolpyruvate/pyruvate domain"/>
    <property type="match status" value="1"/>
</dbReference>
<dbReference type="InterPro" id="IPR015806">
    <property type="entry name" value="Pyrv_Knase_insert_dom_sf"/>
</dbReference>
<dbReference type="InterPro" id="IPR011037">
    <property type="entry name" value="Pyrv_Knase-like_insert_dom_sf"/>
</dbReference>
<dbReference type="UniPathway" id="UPA00109">
    <property type="reaction ID" value="UER00188"/>
</dbReference>
<keyword evidence="13" id="KW-0670">Pyruvate</keyword>
<comment type="cofactor">
    <cofactor evidence="2">
        <name>K(+)</name>
        <dbReference type="ChEBI" id="CHEBI:29103"/>
    </cofactor>
</comment>
<evidence type="ECO:0000256" key="12">
    <source>
        <dbReference type="ARBA" id="ARBA00023152"/>
    </source>
</evidence>
<dbReference type="GO" id="GO:0005524">
    <property type="term" value="F:ATP binding"/>
    <property type="evidence" value="ECO:0007669"/>
    <property type="project" value="UniProtKB-KW"/>
</dbReference>
<evidence type="ECO:0000313" key="18">
    <source>
        <dbReference type="EMBL" id="CAE0640278.1"/>
    </source>
</evidence>
<dbReference type="GO" id="GO:0016301">
    <property type="term" value="F:kinase activity"/>
    <property type="evidence" value="ECO:0007669"/>
    <property type="project" value="UniProtKB-KW"/>
</dbReference>
<dbReference type="InterPro" id="IPR015795">
    <property type="entry name" value="Pyrv_Knase_C"/>
</dbReference>
<keyword evidence="11 15" id="KW-0460">Magnesium</keyword>
<comment type="cofactor">
    <cofactor evidence="1">
        <name>Mg(2+)</name>
        <dbReference type="ChEBI" id="CHEBI:18420"/>
    </cofactor>
</comment>
<dbReference type="PANTHER" id="PTHR11817">
    <property type="entry name" value="PYRUVATE KINASE"/>
    <property type="match status" value="1"/>
</dbReference>
<dbReference type="EMBL" id="HBIU01042098">
    <property type="protein sequence ID" value="CAE0640278.1"/>
    <property type="molecule type" value="Transcribed_RNA"/>
</dbReference>
<dbReference type="InterPro" id="IPR001697">
    <property type="entry name" value="Pyr_Knase"/>
</dbReference>
<evidence type="ECO:0000256" key="11">
    <source>
        <dbReference type="ARBA" id="ARBA00022842"/>
    </source>
</evidence>
<evidence type="ECO:0000256" key="6">
    <source>
        <dbReference type="ARBA" id="ARBA00022679"/>
    </source>
</evidence>
<evidence type="ECO:0000256" key="15">
    <source>
        <dbReference type="RuleBase" id="RU000504"/>
    </source>
</evidence>
<reference evidence="18" key="1">
    <citation type="submission" date="2021-01" db="EMBL/GenBank/DDBJ databases">
        <authorList>
            <person name="Corre E."/>
            <person name="Pelletier E."/>
            <person name="Niang G."/>
            <person name="Scheremetjew M."/>
            <person name="Finn R."/>
            <person name="Kale V."/>
            <person name="Holt S."/>
            <person name="Cochrane G."/>
            <person name="Meng A."/>
            <person name="Brown T."/>
            <person name="Cohen L."/>
        </authorList>
    </citation>
    <scope>NUCLEOTIDE SEQUENCE</scope>
    <source>
        <strain evidence="18">CCMP3107</strain>
    </source>
</reference>
<evidence type="ECO:0000256" key="8">
    <source>
        <dbReference type="ARBA" id="ARBA00022741"/>
    </source>
</evidence>
<dbReference type="SUPFAM" id="SSF50800">
    <property type="entry name" value="PK beta-barrel domain-like"/>
    <property type="match status" value="1"/>
</dbReference>
<dbReference type="NCBIfam" id="TIGR01064">
    <property type="entry name" value="pyruv_kin"/>
    <property type="match status" value="1"/>
</dbReference>
<evidence type="ECO:0000256" key="9">
    <source>
        <dbReference type="ARBA" id="ARBA00022777"/>
    </source>
</evidence>
<dbReference type="Gene3D" id="3.40.1380.20">
    <property type="entry name" value="Pyruvate kinase, C-terminal domain"/>
    <property type="match status" value="1"/>
</dbReference>
<evidence type="ECO:0000256" key="3">
    <source>
        <dbReference type="ARBA" id="ARBA00004997"/>
    </source>
</evidence>
<comment type="catalytic activity">
    <reaction evidence="14 15">
        <text>pyruvate + ATP = phosphoenolpyruvate + ADP + H(+)</text>
        <dbReference type="Rhea" id="RHEA:18157"/>
        <dbReference type="ChEBI" id="CHEBI:15361"/>
        <dbReference type="ChEBI" id="CHEBI:15378"/>
        <dbReference type="ChEBI" id="CHEBI:30616"/>
        <dbReference type="ChEBI" id="CHEBI:58702"/>
        <dbReference type="ChEBI" id="CHEBI:456216"/>
        <dbReference type="EC" id="2.7.1.40"/>
    </reaction>
</comment>
<dbReference type="InterPro" id="IPR015813">
    <property type="entry name" value="Pyrv/PenolPyrv_kinase-like_dom"/>
</dbReference>
<keyword evidence="12 15" id="KW-0324">Glycolysis</keyword>
<dbReference type="NCBIfam" id="NF004491">
    <property type="entry name" value="PRK05826.1"/>
    <property type="match status" value="1"/>
</dbReference>
<protein>
    <recommendedName>
        <fullName evidence="5 15">Pyruvate kinase</fullName>
        <ecNumber evidence="5 15">2.7.1.40</ecNumber>
    </recommendedName>
</protein>
<evidence type="ECO:0000256" key="2">
    <source>
        <dbReference type="ARBA" id="ARBA00001958"/>
    </source>
</evidence>
<keyword evidence="8" id="KW-0547">Nucleotide-binding</keyword>
<dbReference type="NCBIfam" id="NF004978">
    <property type="entry name" value="PRK06354.1"/>
    <property type="match status" value="1"/>
</dbReference>
<keyword evidence="10" id="KW-0067">ATP-binding</keyword>
<dbReference type="SUPFAM" id="SSF52935">
    <property type="entry name" value="PK C-terminal domain-like"/>
    <property type="match status" value="1"/>
</dbReference>
<evidence type="ECO:0000256" key="10">
    <source>
        <dbReference type="ARBA" id="ARBA00022840"/>
    </source>
</evidence>
<dbReference type="FunFam" id="2.40.33.10:FF:000001">
    <property type="entry name" value="Pyruvate kinase"/>
    <property type="match status" value="1"/>
</dbReference>
<evidence type="ECO:0000259" key="16">
    <source>
        <dbReference type="Pfam" id="PF00224"/>
    </source>
</evidence>
<gene>
    <name evidence="18" type="ORF">HAKA00212_LOCUS19097</name>
</gene>
<dbReference type="FunFam" id="3.20.20.60:FF:000001">
    <property type="entry name" value="Pyruvate kinase"/>
    <property type="match status" value="1"/>
</dbReference>
<dbReference type="InterPro" id="IPR040442">
    <property type="entry name" value="Pyrv_kinase-like_dom_sf"/>
</dbReference>
<evidence type="ECO:0000256" key="13">
    <source>
        <dbReference type="ARBA" id="ARBA00023317"/>
    </source>
</evidence>
<dbReference type="AlphaFoldDB" id="A0A6V1TT11"/>
<dbReference type="GO" id="GO:0000287">
    <property type="term" value="F:magnesium ion binding"/>
    <property type="evidence" value="ECO:0007669"/>
    <property type="project" value="InterPro"/>
</dbReference>
<dbReference type="Gene3D" id="3.20.20.60">
    <property type="entry name" value="Phosphoenolpyruvate-binding domains"/>
    <property type="match status" value="1"/>
</dbReference>
<evidence type="ECO:0000256" key="7">
    <source>
        <dbReference type="ARBA" id="ARBA00022723"/>
    </source>
</evidence>
<dbReference type="Pfam" id="PF02887">
    <property type="entry name" value="PK_C"/>
    <property type="match status" value="1"/>
</dbReference>
<keyword evidence="7" id="KW-0479">Metal-binding</keyword>
<feature type="domain" description="Pyruvate kinase barrel" evidence="16">
    <location>
        <begin position="25"/>
        <end position="349"/>
    </location>
</feature>
<dbReference type="Pfam" id="PF00224">
    <property type="entry name" value="PK"/>
    <property type="match status" value="1"/>
</dbReference>
<feature type="domain" description="Pyruvate kinase C-terminal" evidence="17">
    <location>
        <begin position="387"/>
        <end position="501"/>
    </location>
</feature>
<keyword evidence="9 15" id="KW-0418">Kinase</keyword>
<accession>A0A6V1TT11</accession>
<name>A0A6V1TT11_HETAK</name>
<dbReference type="InterPro" id="IPR015793">
    <property type="entry name" value="Pyrv_Knase_brl"/>
</dbReference>
<dbReference type="GO" id="GO:0004743">
    <property type="term" value="F:pyruvate kinase activity"/>
    <property type="evidence" value="ECO:0007669"/>
    <property type="project" value="UniProtKB-EC"/>
</dbReference>
<dbReference type="EC" id="2.7.1.40" evidence="5 15"/>
<evidence type="ECO:0000259" key="17">
    <source>
        <dbReference type="Pfam" id="PF02887"/>
    </source>
</evidence>
<comment type="pathway">
    <text evidence="3 15">Carbohydrate degradation; glycolysis; pyruvate from D-glyceraldehyde 3-phosphate: step 5/5.</text>
</comment>
<proteinExistence type="inferred from homology"/>
<comment type="similarity">
    <text evidence="4 15">Belongs to the pyruvate kinase family.</text>
</comment>
<organism evidence="18">
    <name type="scientific">Heterosigma akashiwo</name>
    <name type="common">Chromophytic alga</name>
    <name type="synonym">Heterosigma carterae</name>
    <dbReference type="NCBI Taxonomy" id="2829"/>
    <lineage>
        <taxon>Eukaryota</taxon>
        <taxon>Sar</taxon>
        <taxon>Stramenopiles</taxon>
        <taxon>Ochrophyta</taxon>
        <taxon>Raphidophyceae</taxon>
        <taxon>Chattonellales</taxon>
        <taxon>Chattonellaceae</taxon>
        <taxon>Heterosigma</taxon>
    </lineage>
</organism>
<sequence length="503" mass="54693">MAEVELRGKGFNLERVFQQIDTSFRRTKIVCTIGPACGDVDTLVKMIDLGMNVCRLNFSHGSHESHAEMLDKVRQALAQRPKKYVGILLDTKGPEIRTGFTADHKSFTIQKDAIVECVTDYEAHCNPTRIAMSYPKLAQSLKVGSVILVADGGLSLTVTEVKANSVMARAENTFTLGERKNVSLPGAVIDLPTVTEKDINDIQGFGVVQGVDFIAASFVRTAEDVRQIREILGEAGAHIKIICKIEDHQGLENFDEILEETDGIMVARGDLGMAIPPEKVFAAQKMMIRKCNIVGKPVITATQMLESMIKNPRPTRAECSDIANAVIDGTDCVMLSGETAGGDFPLQAVEIMHKVCCETENTINYTGLHQAVRNSSLHHYGTLPHFEAIASAAVNVCLDVGARMIVVLSDTGNTARYVAKYRPAVPIIVYTALEETARQVSGYLKNCKAQVIGSMIGTESILFRAIDIGKQEGWVQKGDAVVCVHGMQEAIPGSTNMLRVLTA</sequence>
<evidence type="ECO:0000256" key="14">
    <source>
        <dbReference type="ARBA" id="ARBA00048152"/>
    </source>
</evidence>
<dbReference type="InterPro" id="IPR036918">
    <property type="entry name" value="Pyrv_Knase_C_sf"/>
</dbReference>
<dbReference type="Gene3D" id="2.40.33.10">
    <property type="entry name" value="PK beta-barrel domain-like"/>
    <property type="match status" value="1"/>
</dbReference>
<keyword evidence="6 15" id="KW-0808">Transferase</keyword>
<evidence type="ECO:0000256" key="5">
    <source>
        <dbReference type="ARBA" id="ARBA00012142"/>
    </source>
</evidence>
<dbReference type="GO" id="GO:0006950">
    <property type="term" value="P:response to stress"/>
    <property type="evidence" value="ECO:0007669"/>
    <property type="project" value="UniProtKB-ARBA"/>
</dbReference>